<organism evidence="2">
    <name type="scientific">Brassica napus</name>
    <name type="common">Rape</name>
    <dbReference type="NCBI Taxonomy" id="3708"/>
    <lineage>
        <taxon>Eukaryota</taxon>
        <taxon>Viridiplantae</taxon>
        <taxon>Streptophyta</taxon>
        <taxon>Embryophyta</taxon>
        <taxon>Tracheophyta</taxon>
        <taxon>Spermatophyta</taxon>
        <taxon>Magnoliopsida</taxon>
        <taxon>eudicotyledons</taxon>
        <taxon>Gunneridae</taxon>
        <taxon>Pentapetalae</taxon>
        <taxon>rosids</taxon>
        <taxon>malvids</taxon>
        <taxon>Brassicales</taxon>
        <taxon>Brassicaceae</taxon>
        <taxon>Brassiceae</taxon>
        <taxon>Brassica</taxon>
    </lineage>
</organism>
<gene>
    <name evidence="2" type="ORF">DARMORV10_C03P48480.1</name>
</gene>
<feature type="compositionally biased region" description="Basic and acidic residues" evidence="1">
    <location>
        <begin position="29"/>
        <end position="46"/>
    </location>
</feature>
<name>A0A816ICW6_BRANA</name>
<reference evidence="2" key="1">
    <citation type="submission" date="2021-01" db="EMBL/GenBank/DDBJ databases">
        <authorList>
            <consortium name="Genoscope - CEA"/>
            <person name="William W."/>
        </authorList>
    </citation>
    <scope>NUCLEOTIDE SEQUENCE</scope>
</reference>
<feature type="compositionally biased region" description="Basic residues" evidence="1">
    <location>
        <begin position="96"/>
        <end position="108"/>
    </location>
</feature>
<feature type="compositionally biased region" description="Basic and acidic residues" evidence="1">
    <location>
        <begin position="53"/>
        <end position="83"/>
    </location>
</feature>
<dbReference type="Proteomes" id="UP001295469">
    <property type="component" value="Chromosome C03"/>
</dbReference>
<proteinExistence type="predicted"/>
<protein>
    <submittedName>
        <fullName evidence="2">(rape) hypothetical protein</fullName>
    </submittedName>
</protein>
<feature type="region of interest" description="Disordered" evidence="1">
    <location>
        <begin position="16"/>
        <end position="108"/>
    </location>
</feature>
<accession>A0A816ICW6</accession>
<evidence type="ECO:0000313" key="2">
    <source>
        <dbReference type="EMBL" id="CAF1704777.1"/>
    </source>
</evidence>
<evidence type="ECO:0000256" key="1">
    <source>
        <dbReference type="SAM" id="MobiDB-lite"/>
    </source>
</evidence>
<dbReference type="EMBL" id="HG994367">
    <property type="protein sequence ID" value="CAF1704777.1"/>
    <property type="molecule type" value="Genomic_DNA"/>
</dbReference>
<dbReference type="AlphaFoldDB" id="A0A816ICW6"/>
<sequence length="108" mass="12857">MYCRYQTQGTYLRSQAGHHTLQRNVTQLEDSRLKDVMRSRKPDAHHQQKGRTPKAEAGRPSEGHMRRRSQNSEHHRRGQEDSSHPISPVKDFKEEKRKKKEIFKSSWH</sequence>